<name>A0A3L8PMR3_9ACTN</name>
<sequence>MLAAAALMFTGCGGGSDDDASGEDSACEAVFAQAAEAGDMADSQADLHPAFSECQDVAEFAAAASKYPQVLDGTDPGVWISNQCAYEPELDGTPVCEDAAG</sequence>
<gene>
    <name evidence="1" type="ORF">D9V41_09195</name>
</gene>
<dbReference type="Proteomes" id="UP000282515">
    <property type="component" value="Unassembled WGS sequence"/>
</dbReference>
<organism evidence="1 2">
    <name type="scientific">Aeromicrobium phragmitis</name>
    <dbReference type="NCBI Taxonomy" id="2478914"/>
    <lineage>
        <taxon>Bacteria</taxon>
        <taxon>Bacillati</taxon>
        <taxon>Actinomycetota</taxon>
        <taxon>Actinomycetes</taxon>
        <taxon>Propionibacteriales</taxon>
        <taxon>Nocardioidaceae</taxon>
        <taxon>Aeromicrobium</taxon>
    </lineage>
</organism>
<dbReference type="EMBL" id="RDBF01000005">
    <property type="protein sequence ID" value="RLV56053.1"/>
    <property type="molecule type" value="Genomic_DNA"/>
</dbReference>
<accession>A0A3L8PMR3</accession>
<protein>
    <submittedName>
        <fullName evidence="1">Uncharacterized protein</fullName>
    </submittedName>
</protein>
<keyword evidence="2" id="KW-1185">Reference proteome</keyword>
<evidence type="ECO:0000313" key="1">
    <source>
        <dbReference type="EMBL" id="RLV56053.1"/>
    </source>
</evidence>
<evidence type="ECO:0000313" key="2">
    <source>
        <dbReference type="Proteomes" id="UP000282515"/>
    </source>
</evidence>
<proteinExistence type="predicted"/>
<comment type="caution">
    <text evidence="1">The sequence shown here is derived from an EMBL/GenBank/DDBJ whole genome shotgun (WGS) entry which is preliminary data.</text>
</comment>
<dbReference type="AlphaFoldDB" id="A0A3L8PMR3"/>
<reference evidence="1 2" key="1">
    <citation type="submission" date="2018-10" db="EMBL/GenBank/DDBJ databases">
        <title>Aeromicrobium sp. 9W16Y-2 whole genome shotgun sequence.</title>
        <authorList>
            <person name="Li F."/>
        </authorList>
    </citation>
    <scope>NUCLEOTIDE SEQUENCE [LARGE SCALE GENOMIC DNA]</scope>
    <source>
        <strain evidence="1 2">9W16Y-2</strain>
    </source>
</reference>